<comment type="caution">
    <text evidence="1">The sequence shown here is derived from an EMBL/GenBank/DDBJ whole genome shotgun (WGS) entry which is preliminary data.</text>
</comment>
<accession>A0ABW4K9V0</accession>
<sequence>MSNAFEAVRELNAAELDEVSGGLSLGLSLDLGDELAAVSGTLDQVGGLVGGLLDTVIGALPPLPI</sequence>
<organism evidence="1 2">
    <name type="scientific">Methylopila henanensis</name>
    <dbReference type="NCBI Taxonomy" id="873516"/>
    <lineage>
        <taxon>Bacteria</taxon>
        <taxon>Pseudomonadati</taxon>
        <taxon>Pseudomonadota</taxon>
        <taxon>Alphaproteobacteria</taxon>
        <taxon>Hyphomicrobiales</taxon>
        <taxon>Methylopilaceae</taxon>
        <taxon>Methylopila</taxon>
    </lineage>
</organism>
<protein>
    <recommendedName>
        <fullName evidence="3">Bacteriocin</fullName>
    </recommendedName>
</protein>
<keyword evidence="2" id="KW-1185">Reference proteome</keyword>
<reference evidence="2" key="1">
    <citation type="journal article" date="2019" name="Int. J. Syst. Evol. Microbiol.">
        <title>The Global Catalogue of Microorganisms (GCM) 10K type strain sequencing project: providing services to taxonomists for standard genome sequencing and annotation.</title>
        <authorList>
            <consortium name="The Broad Institute Genomics Platform"/>
            <consortium name="The Broad Institute Genome Sequencing Center for Infectious Disease"/>
            <person name="Wu L."/>
            <person name="Ma J."/>
        </authorList>
    </citation>
    <scope>NUCLEOTIDE SEQUENCE [LARGE SCALE GENOMIC DNA]</scope>
    <source>
        <strain evidence="2">KCTC 23707</strain>
    </source>
</reference>
<evidence type="ECO:0000313" key="2">
    <source>
        <dbReference type="Proteomes" id="UP001597308"/>
    </source>
</evidence>
<gene>
    <name evidence="1" type="ORF">ACFSCV_13520</name>
</gene>
<dbReference type="Proteomes" id="UP001597308">
    <property type="component" value="Unassembled WGS sequence"/>
</dbReference>
<evidence type="ECO:0000313" key="1">
    <source>
        <dbReference type="EMBL" id="MFD1704019.1"/>
    </source>
</evidence>
<evidence type="ECO:0008006" key="3">
    <source>
        <dbReference type="Google" id="ProtNLM"/>
    </source>
</evidence>
<dbReference type="EMBL" id="JBHUER010000010">
    <property type="protein sequence ID" value="MFD1704019.1"/>
    <property type="molecule type" value="Genomic_DNA"/>
</dbReference>
<dbReference type="RefSeq" id="WP_378800104.1">
    <property type="nucleotide sequence ID" value="NZ_JBHUER010000010.1"/>
</dbReference>
<proteinExistence type="predicted"/>
<name>A0ABW4K9V0_9HYPH</name>